<comment type="caution">
    <text evidence="7">The sequence shown here is derived from an EMBL/GenBank/DDBJ whole genome shotgun (WGS) entry which is preliminary data.</text>
</comment>
<evidence type="ECO:0000256" key="3">
    <source>
        <dbReference type="ARBA" id="ARBA00023274"/>
    </source>
</evidence>
<dbReference type="SUPFAM" id="SSF50104">
    <property type="entry name" value="Translation proteins SH3-like domain"/>
    <property type="match status" value="1"/>
</dbReference>
<dbReference type="GO" id="GO:0005762">
    <property type="term" value="C:mitochondrial large ribosomal subunit"/>
    <property type="evidence" value="ECO:0007669"/>
    <property type="project" value="TreeGrafter"/>
</dbReference>
<name>A0A1Q2YJI4_9ASCO</name>
<evidence type="ECO:0000259" key="5">
    <source>
        <dbReference type="SMART" id="SM01382"/>
    </source>
</evidence>
<reference evidence="7 8" key="1">
    <citation type="submission" date="2016-08" db="EMBL/GenBank/DDBJ databases">
        <title>Whole genome shotgun sequence of Pichia membranifaciens KS47-1.</title>
        <authorList>
            <person name="Konishi M."/>
            <person name="Ishida M."/>
            <person name="Arakawa T."/>
            <person name="Kato Y."/>
            <person name="Horiuchi J."/>
        </authorList>
    </citation>
    <scope>NUCLEOTIDE SEQUENCE [LARGE SCALE GENOMIC DNA]</scope>
    <source>
        <strain evidence="7 8">KS47-1</strain>
    </source>
</reference>
<dbReference type="InterPro" id="IPR002171">
    <property type="entry name" value="Ribosomal_uL2"/>
</dbReference>
<organism evidence="7 8">
    <name type="scientific">Pichia membranifaciens</name>
    <dbReference type="NCBI Taxonomy" id="4926"/>
    <lineage>
        <taxon>Eukaryota</taxon>
        <taxon>Fungi</taxon>
        <taxon>Dikarya</taxon>
        <taxon>Ascomycota</taxon>
        <taxon>Saccharomycotina</taxon>
        <taxon>Pichiomycetes</taxon>
        <taxon>Pichiales</taxon>
        <taxon>Pichiaceae</taxon>
        <taxon>Pichia</taxon>
    </lineage>
</organism>
<dbReference type="InterPro" id="IPR008991">
    <property type="entry name" value="Translation_prot_SH3-like_sf"/>
</dbReference>
<evidence type="ECO:0000256" key="1">
    <source>
        <dbReference type="ARBA" id="ARBA00005636"/>
    </source>
</evidence>
<keyword evidence="2 7" id="KW-0689">Ribosomal protein</keyword>
<comment type="similarity">
    <text evidence="1">Belongs to the universal ribosomal protein uL2 family.</text>
</comment>
<gene>
    <name evidence="7" type="ORF">PMKS-003187</name>
</gene>
<dbReference type="SMART" id="SM01382">
    <property type="entry name" value="Ribosomal_L2_C"/>
    <property type="match status" value="1"/>
</dbReference>
<feature type="compositionally biased region" description="Basic and acidic residues" evidence="4">
    <location>
        <begin position="201"/>
        <end position="212"/>
    </location>
</feature>
<dbReference type="GO" id="GO:0032543">
    <property type="term" value="P:mitochondrial translation"/>
    <property type="evidence" value="ECO:0007669"/>
    <property type="project" value="TreeGrafter"/>
</dbReference>
<dbReference type="InterPro" id="IPR022669">
    <property type="entry name" value="Ribosomal_uL2_C"/>
</dbReference>
<keyword evidence="8" id="KW-1185">Reference proteome</keyword>
<dbReference type="EMBL" id="BDGI01000132">
    <property type="protein sequence ID" value="GAV29685.1"/>
    <property type="molecule type" value="Genomic_DNA"/>
</dbReference>
<dbReference type="GO" id="GO:0003723">
    <property type="term" value="F:RNA binding"/>
    <property type="evidence" value="ECO:0007669"/>
    <property type="project" value="TreeGrafter"/>
</dbReference>
<dbReference type="OrthoDB" id="268576at2759"/>
<dbReference type="Gene3D" id="2.40.50.140">
    <property type="entry name" value="Nucleic acid-binding proteins"/>
    <property type="match status" value="1"/>
</dbReference>
<evidence type="ECO:0000259" key="6">
    <source>
        <dbReference type="SMART" id="SM01383"/>
    </source>
</evidence>
<dbReference type="PANTHER" id="PTHR13691">
    <property type="entry name" value="RIBOSOMAL PROTEIN L2"/>
    <property type="match status" value="1"/>
</dbReference>
<dbReference type="PANTHER" id="PTHR13691:SF5">
    <property type="entry name" value="LARGE RIBOSOMAL SUBUNIT PROTEIN UL2M"/>
    <property type="match status" value="1"/>
</dbReference>
<dbReference type="InterPro" id="IPR014726">
    <property type="entry name" value="Ribosomal_uL2_dom3"/>
</dbReference>
<dbReference type="FunFam" id="4.10.950.10:FF:000001">
    <property type="entry name" value="50S ribosomal protein L2"/>
    <property type="match status" value="1"/>
</dbReference>
<dbReference type="InterPro" id="IPR022666">
    <property type="entry name" value="Ribosomal_uL2_RNA-bd_dom"/>
</dbReference>
<accession>A0A1Q2YJI4</accession>
<feature type="domain" description="Large ribosomal subunit protein uL2 C-terminal" evidence="5">
    <location>
        <begin position="81"/>
        <end position="184"/>
    </location>
</feature>
<dbReference type="Proteomes" id="UP000186136">
    <property type="component" value="Unassembled WGS sequence"/>
</dbReference>
<keyword evidence="3" id="KW-0687">Ribonucleoprotein</keyword>
<dbReference type="AlphaFoldDB" id="A0A1Q2YJI4"/>
<dbReference type="InterPro" id="IPR012340">
    <property type="entry name" value="NA-bd_OB-fold"/>
</dbReference>
<evidence type="ECO:0000256" key="4">
    <source>
        <dbReference type="SAM" id="MobiDB-lite"/>
    </source>
</evidence>
<sequence>MDYERVKPGPQTVVRIEYDPNRTSHIALIKHNETKELSYIIACEGLRPGDEVESFRAGIPKRFIEEMGGKIDPALLSVKISRKGNCLPISMITVVSKLPEEGRAIVQLQSGEQRYVALEACATLGITSNSAHHNESLGKAGRNRHKGIRPTVRGVAMNTCDHPLGGGRGKSKCNKPSMSPWGVLAKGGFKTRTGKHVNKNKFKDRPRGSAGK</sequence>
<dbReference type="SUPFAM" id="SSF50249">
    <property type="entry name" value="Nucleic acid-binding proteins"/>
    <property type="match status" value="1"/>
</dbReference>
<dbReference type="SMART" id="SM01383">
    <property type="entry name" value="Ribosomal_L2"/>
    <property type="match status" value="1"/>
</dbReference>
<evidence type="ECO:0000256" key="2">
    <source>
        <dbReference type="ARBA" id="ARBA00022980"/>
    </source>
</evidence>
<dbReference type="Pfam" id="PF00181">
    <property type="entry name" value="Ribosomal_L2_N"/>
    <property type="match status" value="1"/>
</dbReference>
<evidence type="ECO:0000313" key="7">
    <source>
        <dbReference type="EMBL" id="GAV29685.1"/>
    </source>
</evidence>
<dbReference type="Gene3D" id="4.10.950.10">
    <property type="entry name" value="Ribosomal protein L2, domain 3"/>
    <property type="match status" value="1"/>
</dbReference>
<dbReference type="Pfam" id="PF03947">
    <property type="entry name" value="Ribosomal_L2_C"/>
    <property type="match status" value="1"/>
</dbReference>
<evidence type="ECO:0000313" key="8">
    <source>
        <dbReference type="Proteomes" id="UP000186136"/>
    </source>
</evidence>
<dbReference type="GO" id="GO:0003735">
    <property type="term" value="F:structural constituent of ribosome"/>
    <property type="evidence" value="ECO:0007669"/>
    <property type="project" value="InterPro"/>
</dbReference>
<feature type="region of interest" description="Disordered" evidence="4">
    <location>
        <begin position="166"/>
        <end position="212"/>
    </location>
</feature>
<protein>
    <submittedName>
        <fullName evidence="7">54S ribosomal protein</fullName>
    </submittedName>
</protein>
<feature type="domain" description="Large ribosomal subunit protein uL2 RNA-binding" evidence="6">
    <location>
        <begin position="1"/>
        <end position="54"/>
    </location>
</feature>
<proteinExistence type="inferred from homology"/>